<proteinExistence type="predicted"/>
<dbReference type="OrthoDB" id="78940at2759"/>
<name>A0A1V9Z650_ACHHY</name>
<dbReference type="AlphaFoldDB" id="A0A1V9Z650"/>
<protein>
    <submittedName>
        <fullName evidence="1">Uncharacterized protein</fullName>
    </submittedName>
</protein>
<dbReference type="EMBL" id="JNBR01000409">
    <property type="protein sequence ID" value="OQR93456.1"/>
    <property type="molecule type" value="Genomic_DNA"/>
</dbReference>
<accession>A0A1V9Z650</accession>
<dbReference type="Proteomes" id="UP000243579">
    <property type="component" value="Unassembled WGS sequence"/>
</dbReference>
<reference evidence="1 2" key="1">
    <citation type="journal article" date="2014" name="Genome Biol. Evol.">
        <title>The secreted proteins of Achlya hypogyna and Thraustotheca clavata identify the ancestral oomycete secretome and reveal gene acquisitions by horizontal gene transfer.</title>
        <authorList>
            <person name="Misner I."/>
            <person name="Blouin N."/>
            <person name="Leonard G."/>
            <person name="Richards T.A."/>
            <person name="Lane C.E."/>
        </authorList>
    </citation>
    <scope>NUCLEOTIDE SEQUENCE [LARGE SCALE GENOMIC DNA]</scope>
    <source>
        <strain evidence="1 2">ATCC 48635</strain>
    </source>
</reference>
<gene>
    <name evidence="1" type="ORF">ACHHYP_20103</name>
</gene>
<evidence type="ECO:0000313" key="1">
    <source>
        <dbReference type="EMBL" id="OQR93456.1"/>
    </source>
</evidence>
<sequence>MLGPWLGAANGIAFGMSMEAVASCYPHIWSVDNIWMNAPTAVEVTNNVHRELHVPLSLATDIFPGLPPPIFCEEVSCVRLLFDHTNALRLVSVQLHAAFQTHWTPPQYTPLLDYFSTLLGVENPVADLGDAVVCLQYVHDALHVYFVDPRSPPSIAGRQFGPFFAAKRLREFVDPACRRPDVRSAMLAVLHRWQRKYRWHVKWRAVCRDIEAPSIAERAVAFWQRHWATISQDDKEALDNDMQSIFAMDVSDL</sequence>
<keyword evidence="2" id="KW-1185">Reference proteome</keyword>
<organism evidence="1 2">
    <name type="scientific">Achlya hypogyna</name>
    <name type="common">Oomycete</name>
    <name type="synonym">Protoachlya hypogyna</name>
    <dbReference type="NCBI Taxonomy" id="1202772"/>
    <lineage>
        <taxon>Eukaryota</taxon>
        <taxon>Sar</taxon>
        <taxon>Stramenopiles</taxon>
        <taxon>Oomycota</taxon>
        <taxon>Saprolegniomycetes</taxon>
        <taxon>Saprolegniales</taxon>
        <taxon>Achlyaceae</taxon>
        <taxon>Achlya</taxon>
    </lineage>
</organism>
<comment type="caution">
    <text evidence="1">The sequence shown here is derived from an EMBL/GenBank/DDBJ whole genome shotgun (WGS) entry which is preliminary data.</text>
</comment>
<evidence type="ECO:0000313" key="2">
    <source>
        <dbReference type="Proteomes" id="UP000243579"/>
    </source>
</evidence>